<evidence type="ECO:0000313" key="2">
    <source>
        <dbReference type="EMBL" id="CEK97686.1"/>
    </source>
</evidence>
<feature type="non-terminal residue" evidence="2">
    <location>
        <position position="74"/>
    </location>
</feature>
<dbReference type="PROSITE" id="PS51144">
    <property type="entry name" value="ALPHA_CA_2"/>
    <property type="match status" value="1"/>
</dbReference>
<organism evidence="2">
    <name type="scientific">Arion vulgaris</name>
    <dbReference type="NCBI Taxonomy" id="1028688"/>
    <lineage>
        <taxon>Eukaryota</taxon>
        <taxon>Metazoa</taxon>
        <taxon>Spiralia</taxon>
        <taxon>Lophotrochozoa</taxon>
        <taxon>Mollusca</taxon>
        <taxon>Gastropoda</taxon>
        <taxon>Heterobranchia</taxon>
        <taxon>Euthyneura</taxon>
        <taxon>Panpulmonata</taxon>
        <taxon>Eupulmonata</taxon>
        <taxon>Stylommatophora</taxon>
        <taxon>Helicina</taxon>
        <taxon>Arionoidea</taxon>
        <taxon>Arionidae</taxon>
        <taxon>Arion</taxon>
    </lineage>
</organism>
<gene>
    <name evidence="2" type="primary">ORF216590</name>
</gene>
<name>A0A0B7BZ74_9EUPU</name>
<dbReference type="SUPFAM" id="SSF51069">
    <property type="entry name" value="Carbonic anhydrase"/>
    <property type="match status" value="1"/>
</dbReference>
<dbReference type="EMBL" id="HACG01050821">
    <property type="protein sequence ID" value="CEK97686.1"/>
    <property type="molecule type" value="Transcribed_RNA"/>
</dbReference>
<sequence>SIKKLAESVSGLLFGVHSSKQFDLAVIGLLFELGPANEILDTFLHNFDNIRNANDKVEIEPFEVSDLLSAVPFD</sequence>
<dbReference type="Gene3D" id="3.10.200.10">
    <property type="entry name" value="Alpha carbonic anhydrase"/>
    <property type="match status" value="1"/>
</dbReference>
<evidence type="ECO:0000259" key="1">
    <source>
        <dbReference type="PROSITE" id="PS51144"/>
    </source>
</evidence>
<dbReference type="InterPro" id="IPR036398">
    <property type="entry name" value="CA_dom_sf"/>
</dbReference>
<protein>
    <recommendedName>
        <fullName evidence="1">Alpha-carbonic anhydrase domain-containing protein</fullName>
    </recommendedName>
</protein>
<proteinExistence type="predicted"/>
<reference evidence="2" key="1">
    <citation type="submission" date="2014-12" db="EMBL/GenBank/DDBJ databases">
        <title>Insight into the proteome of Arion vulgaris.</title>
        <authorList>
            <person name="Aradska J."/>
            <person name="Bulat T."/>
            <person name="Smidak R."/>
            <person name="Sarate P."/>
            <person name="Gangsoo J."/>
            <person name="Sialana F."/>
            <person name="Bilban M."/>
            <person name="Lubec G."/>
        </authorList>
    </citation>
    <scope>NUCLEOTIDE SEQUENCE</scope>
    <source>
        <tissue evidence="2">Skin</tissue>
    </source>
</reference>
<feature type="non-terminal residue" evidence="2">
    <location>
        <position position="1"/>
    </location>
</feature>
<feature type="domain" description="Alpha-carbonic anhydrase" evidence="1">
    <location>
        <begin position="1"/>
        <end position="74"/>
    </location>
</feature>
<dbReference type="InterPro" id="IPR001148">
    <property type="entry name" value="CA_dom"/>
</dbReference>
<accession>A0A0B7BZ74</accession>
<dbReference type="AlphaFoldDB" id="A0A0B7BZ74"/>